<evidence type="ECO:0008006" key="3">
    <source>
        <dbReference type="Google" id="ProtNLM"/>
    </source>
</evidence>
<proteinExistence type="predicted"/>
<dbReference type="OrthoDB" id="7827693at2"/>
<gene>
    <name evidence="1" type="ORF">BCM31_01240</name>
</gene>
<dbReference type="SUPFAM" id="SSF52540">
    <property type="entry name" value="P-loop containing nucleoside triphosphate hydrolases"/>
    <property type="match status" value="1"/>
</dbReference>
<dbReference type="InterPro" id="IPR027417">
    <property type="entry name" value="P-loop_NTPase"/>
</dbReference>
<reference evidence="1 2" key="1">
    <citation type="submission" date="2016-07" db="EMBL/GenBank/DDBJ databases">
        <title>Detection of Helicobacter winghamensis from caecal content of red fox (Vulpes vulpes).</title>
        <authorList>
            <person name="Zanoni R.G."/>
            <person name="Florio D."/>
            <person name="Caffara M."/>
            <person name="Renzi M."/>
            <person name="Parisi A."/>
            <person name="Pasquali F."/>
            <person name="Manfreda G."/>
        </authorList>
    </citation>
    <scope>NUCLEOTIDE SEQUENCE [LARGE SCALE GENOMIC DNA]</scope>
    <source>
        <strain evidence="1 2">295_13</strain>
    </source>
</reference>
<organism evidence="1 2">
    <name type="scientific">Helicobacter winghamensis</name>
    <dbReference type="NCBI Taxonomy" id="157268"/>
    <lineage>
        <taxon>Bacteria</taxon>
        <taxon>Pseudomonadati</taxon>
        <taxon>Campylobacterota</taxon>
        <taxon>Epsilonproteobacteria</taxon>
        <taxon>Campylobacterales</taxon>
        <taxon>Helicobacteraceae</taxon>
        <taxon>Helicobacter</taxon>
    </lineage>
</organism>
<evidence type="ECO:0000313" key="1">
    <source>
        <dbReference type="EMBL" id="PKT81838.1"/>
    </source>
</evidence>
<dbReference type="AlphaFoldDB" id="A0A2N3PK88"/>
<sequence>MIISLINKKGGVGKTCFAFSLAKDLDLFLQSNDSSIVEQIYPNKAQISVKPKLIEDCVYDFGGFVDSGVLEIIKHSDFVIIPCTALYNSILRTIETIAEVKKMNLNIIVLITDWNNEADKQYIIEMLDSNFADLNYFYFKHSKILENAMRTGASFTELTNENGLSRMSYAIFYQEYERLLNTIKNNLK</sequence>
<dbReference type="Gene3D" id="3.40.50.300">
    <property type="entry name" value="P-loop containing nucleotide triphosphate hydrolases"/>
    <property type="match status" value="1"/>
</dbReference>
<name>A0A2N3PK88_9HELI</name>
<evidence type="ECO:0000313" key="2">
    <source>
        <dbReference type="Proteomes" id="UP000233350"/>
    </source>
</evidence>
<accession>A0A2N3PK88</accession>
<dbReference type="RefSeq" id="WP_101312985.1">
    <property type="nucleotide sequence ID" value="NZ_CP063087.1"/>
</dbReference>
<keyword evidence="2" id="KW-1185">Reference proteome</keyword>
<comment type="caution">
    <text evidence="1">The sequence shown here is derived from an EMBL/GenBank/DDBJ whole genome shotgun (WGS) entry which is preliminary data.</text>
</comment>
<dbReference type="EMBL" id="MBPK01000011">
    <property type="protein sequence ID" value="PKT81838.1"/>
    <property type="molecule type" value="Genomic_DNA"/>
</dbReference>
<dbReference type="GeneID" id="78824953"/>
<dbReference type="STRING" id="556267.HWAG_00673"/>
<dbReference type="Proteomes" id="UP000233350">
    <property type="component" value="Unassembled WGS sequence"/>
</dbReference>
<protein>
    <recommendedName>
        <fullName evidence="3">ParA family protein</fullName>
    </recommendedName>
</protein>